<feature type="chain" id="PRO_5013299878" evidence="6">
    <location>
        <begin position="25"/>
        <end position="318"/>
    </location>
</feature>
<dbReference type="InterPro" id="IPR006129">
    <property type="entry name" value="AdhesinB"/>
</dbReference>
<comment type="subcellular location">
    <subcellularLocation>
        <location evidence="1">Cell envelope</location>
    </subcellularLocation>
</comment>
<keyword evidence="2 5" id="KW-0813">Transport</keyword>
<dbReference type="Pfam" id="PF01297">
    <property type="entry name" value="ZnuA"/>
    <property type="match status" value="1"/>
</dbReference>
<evidence type="ECO:0000256" key="4">
    <source>
        <dbReference type="ARBA" id="ARBA00022729"/>
    </source>
</evidence>
<reference evidence="8" key="1">
    <citation type="submission" date="2016-06" db="EMBL/GenBank/DDBJ databases">
        <authorList>
            <person name="Nascimento L."/>
            <person name="Pereira R.V."/>
            <person name="Martins L.F."/>
            <person name="Quaggio R.B."/>
            <person name="Silva A.M."/>
            <person name="Setubal J.C."/>
        </authorList>
    </citation>
    <scope>NUCLEOTIDE SEQUENCE [LARGE SCALE GENOMIC DNA]</scope>
</reference>
<dbReference type="PRINTS" id="PR00690">
    <property type="entry name" value="ADHESNFAMILY"/>
</dbReference>
<comment type="similarity">
    <text evidence="5">Belongs to the bacterial solute-binding protein 9 family.</text>
</comment>
<dbReference type="GO" id="GO:0007155">
    <property type="term" value="P:cell adhesion"/>
    <property type="evidence" value="ECO:0007669"/>
    <property type="project" value="InterPro"/>
</dbReference>
<feature type="signal peptide" evidence="6">
    <location>
        <begin position="1"/>
        <end position="24"/>
    </location>
</feature>
<keyword evidence="3" id="KW-0479">Metal-binding</keyword>
<proteinExistence type="inferred from homology"/>
<dbReference type="GO" id="GO:0030001">
    <property type="term" value="P:metal ion transport"/>
    <property type="evidence" value="ECO:0007669"/>
    <property type="project" value="InterPro"/>
</dbReference>
<dbReference type="InterPro" id="IPR050492">
    <property type="entry name" value="Bact_metal-bind_prot9"/>
</dbReference>
<organism evidence="7 8">
    <name type="scientific">Bacillus thermozeamaize</name>
    <dbReference type="NCBI Taxonomy" id="230954"/>
    <lineage>
        <taxon>Bacteria</taxon>
        <taxon>Bacillati</taxon>
        <taxon>Bacillota</taxon>
        <taxon>Bacilli</taxon>
        <taxon>Bacillales</taxon>
        <taxon>Bacillaceae</taxon>
        <taxon>Bacillus</taxon>
    </lineage>
</organism>
<dbReference type="GO" id="GO:0046872">
    <property type="term" value="F:metal ion binding"/>
    <property type="evidence" value="ECO:0007669"/>
    <property type="project" value="UniProtKB-KW"/>
</dbReference>
<dbReference type="InterPro" id="IPR006128">
    <property type="entry name" value="Lipoprotein_PsaA-like"/>
</dbReference>
<evidence type="ECO:0000256" key="5">
    <source>
        <dbReference type="RuleBase" id="RU003512"/>
    </source>
</evidence>
<dbReference type="EMBL" id="LZRT01000060">
    <property type="protein sequence ID" value="OUM88567.1"/>
    <property type="molecule type" value="Genomic_DNA"/>
</dbReference>
<name>A0A1Y3PQY1_9BACI</name>
<dbReference type="PANTHER" id="PTHR42953">
    <property type="entry name" value="HIGH-AFFINITY ZINC UPTAKE SYSTEM PROTEIN ZNUA-RELATED"/>
    <property type="match status" value="1"/>
</dbReference>
<dbReference type="AlphaFoldDB" id="A0A1Y3PQY1"/>
<evidence type="ECO:0000256" key="2">
    <source>
        <dbReference type="ARBA" id="ARBA00022448"/>
    </source>
</evidence>
<protein>
    <submittedName>
        <fullName evidence="7">Manganese transporter</fullName>
    </submittedName>
</protein>
<dbReference type="PROSITE" id="PS51257">
    <property type="entry name" value="PROKAR_LIPOPROTEIN"/>
    <property type="match status" value="1"/>
</dbReference>
<dbReference type="CDD" id="cd01016">
    <property type="entry name" value="TroA"/>
    <property type="match status" value="1"/>
</dbReference>
<sequence length="318" mass="34899">MHRHFKWVFFLVCGLVLLAGCSSAAETNASGSAAGTSEGNQQIQAVATTGQVADLVRNVGGTNVNVQALMGPGVDPHLYKATQSDIQKLESADIIFYNGLNLEGKMADIFVRLASKKPTVAVTETIPEDRLLEPEAFDGHYDPHVWFDISLWKHAVERVRDALIELDPAHQATYEQNADQYLKQLDELDAYAKKQIAQIPEQSRILVTAHDAFGYFGRAYGMEVRGLQGISTDAEYGVKDVQNLVKLLVDRKVKAIFIESSVSPKAIEAVVQGAKEKGHEVRIGGELFSDALGEEETPEGTYIGMFRHNIDTIVSALR</sequence>
<evidence type="ECO:0000256" key="6">
    <source>
        <dbReference type="SAM" id="SignalP"/>
    </source>
</evidence>
<dbReference type="SUPFAM" id="SSF53807">
    <property type="entry name" value="Helical backbone' metal receptor"/>
    <property type="match status" value="1"/>
</dbReference>
<dbReference type="GO" id="GO:0030313">
    <property type="term" value="C:cell envelope"/>
    <property type="evidence" value="ECO:0007669"/>
    <property type="project" value="UniProtKB-SubCell"/>
</dbReference>
<dbReference type="PANTHER" id="PTHR42953:SF1">
    <property type="entry name" value="METAL-BINDING PROTEIN HI_0362-RELATED"/>
    <property type="match status" value="1"/>
</dbReference>
<dbReference type="Proteomes" id="UP000196475">
    <property type="component" value="Unassembled WGS sequence"/>
</dbReference>
<dbReference type="PRINTS" id="PR00691">
    <property type="entry name" value="ADHESINB"/>
</dbReference>
<evidence type="ECO:0000313" key="8">
    <source>
        <dbReference type="Proteomes" id="UP000196475"/>
    </source>
</evidence>
<evidence type="ECO:0000256" key="1">
    <source>
        <dbReference type="ARBA" id="ARBA00004196"/>
    </source>
</evidence>
<gene>
    <name evidence="7" type="ORF">BAA01_05535</name>
</gene>
<comment type="caution">
    <text evidence="7">The sequence shown here is derived from an EMBL/GenBank/DDBJ whole genome shotgun (WGS) entry which is preliminary data.</text>
</comment>
<evidence type="ECO:0000256" key="3">
    <source>
        <dbReference type="ARBA" id="ARBA00022723"/>
    </source>
</evidence>
<dbReference type="InterPro" id="IPR006127">
    <property type="entry name" value="ZnuA-like"/>
</dbReference>
<keyword evidence="4 6" id="KW-0732">Signal</keyword>
<evidence type="ECO:0000313" key="7">
    <source>
        <dbReference type="EMBL" id="OUM88567.1"/>
    </source>
</evidence>
<accession>A0A1Y3PQY1</accession>
<dbReference type="Gene3D" id="3.40.50.1980">
    <property type="entry name" value="Nitrogenase molybdenum iron protein domain"/>
    <property type="match status" value="2"/>
</dbReference>